<keyword evidence="7 12" id="KW-0963">Cytoplasm</keyword>
<dbReference type="RefSeq" id="WP_008827152.1">
    <property type="nucleotide sequence ID" value="NZ_AFNU02000006.1"/>
</dbReference>
<dbReference type="CDD" id="cd04732">
    <property type="entry name" value="HisA"/>
    <property type="match status" value="1"/>
</dbReference>
<dbReference type="HAMAP" id="MF_01014">
    <property type="entry name" value="HisA"/>
    <property type="match status" value="1"/>
</dbReference>
<reference evidence="15 16" key="2">
    <citation type="journal article" date="2013" name="PLoS ONE">
        <title>INDIGO - INtegrated Data Warehouse of MIcrobial GenOmes with Examples from the Red Sea Extremophiles.</title>
        <authorList>
            <person name="Alam I."/>
            <person name="Antunes A."/>
            <person name="Kamau A.A."/>
            <person name="Ba Alawi W."/>
            <person name="Kalkatawi M."/>
            <person name="Stingl U."/>
            <person name="Bajic V.B."/>
        </authorList>
    </citation>
    <scope>NUCLEOTIDE SEQUENCE [LARGE SCALE GENOMIC DNA]</scope>
    <source>
        <strain evidence="15 16">SSD-17B</strain>
    </source>
</reference>
<dbReference type="InterPro" id="IPR013785">
    <property type="entry name" value="Aldolase_TIM"/>
</dbReference>
<dbReference type="STRING" id="1033810.HLPCO_001852"/>
<gene>
    <name evidence="12 15" type="primary">hisA</name>
    <name evidence="15" type="ORF">HLPCO_001852</name>
</gene>
<dbReference type="NCBIfam" id="NF010112">
    <property type="entry name" value="PRK13585.1"/>
    <property type="match status" value="1"/>
</dbReference>
<dbReference type="SUPFAM" id="SSF51366">
    <property type="entry name" value="Ribulose-phoshate binding barrel"/>
    <property type="match status" value="1"/>
</dbReference>
<dbReference type="InterPro" id="IPR044524">
    <property type="entry name" value="Isoase_HisA-like"/>
</dbReference>
<dbReference type="GO" id="GO:0000105">
    <property type="term" value="P:L-histidine biosynthetic process"/>
    <property type="evidence" value="ECO:0007669"/>
    <property type="project" value="UniProtKB-UniRule"/>
</dbReference>
<dbReference type="FunCoup" id="U2E9Y6">
    <property type="interactions" value="263"/>
</dbReference>
<evidence type="ECO:0000313" key="15">
    <source>
        <dbReference type="EMBL" id="ERJ11938.1"/>
    </source>
</evidence>
<organism evidence="15 16">
    <name type="scientific">Haloplasma contractile SSD-17B</name>
    <dbReference type="NCBI Taxonomy" id="1033810"/>
    <lineage>
        <taxon>Bacteria</taxon>
        <taxon>Bacillati</taxon>
        <taxon>Mycoplasmatota</taxon>
        <taxon>Mollicutes</taxon>
        <taxon>Haloplasmatales</taxon>
        <taxon>Haloplasmataceae</taxon>
        <taxon>Haloplasma</taxon>
    </lineage>
</organism>
<dbReference type="Gene3D" id="3.20.20.70">
    <property type="entry name" value="Aldolase class I"/>
    <property type="match status" value="1"/>
</dbReference>
<dbReference type="GO" id="GO:0005737">
    <property type="term" value="C:cytoplasm"/>
    <property type="evidence" value="ECO:0007669"/>
    <property type="project" value="UniProtKB-SubCell"/>
</dbReference>
<comment type="pathway">
    <text evidence="3 12 14">Amino-acid biosynthesis; L-histidine biosynthesis; L-histidine from 5-phospho-alpha-D-ribose 1-diphosphate: step 4/9.</text>
</comment>
<dbReference type="EMBL" id="AFNU02000006">
    <property type="protein sequence ID" value="ERJ11938.1"/>
    <property type="molecule type" value="Genomic_DNA"/>
</dbReference>
<evidence type="ECO:0000256" key="12">
    <source>
        <dbReference type="HAMAP-Rule" id="MF_01014"/>
    </source>
</evidence>
<evidence type="ECO:0000256" key="9">
    <source>
        <dbReference type="ARBA" id="ARBA00023102"/>
    </source>
</evidence>
<feature type="active site" description="Proton donor" evidence="12">
    <location>
        <position position="129"/>
    </location>
</feature>
<dbReference type="Proteomes" id="UP000005707">
    <property type="component" value="Unassembled WGS sequence"/>
</dbReference>
<dbReference type="InterPro" id="IPR006062">
    <property type="entry name" value="His_biosynth"/>
</dbReference>
<dbReference type="UniPathway" id="UPA00031">
    <property type="reaction ID" value="UER00009"/>
</dbReference>
<dbReference type="PANTHER" id="PTHR43090:SF2">
    <property type="entry name" value="1-(5-PHOSPHORIBOSYL)-5-[(5-PHOSPHORIBOSYLAMINO)METHYLIDENEAMINO] IMIDAZOLE-4-CARBOXAMIDE ISOMERASE"/>
    <property type="match status" value="1"/>
</dbReference>
<feature type="active site" description="Proton acceptor" evidence="12">
    <location>
        <position position="8"/>
    </location>
</feature>
<comment type="similarity">
    <text evidence="4 12 13">Belongs to the HisA/HisF family.</text>
</comment>
<comment type="subcellular location">
    <subcellularLocation>
        <location evidence="2 12 14">Cytoplasm</location>
    </subcellularLocation>
</comment>
<dbReference type="eggNOG" id="COG0106">
    <property type="taxonomic scope" value="Bacteria"/>
</dbReference>
<comment type="catalytic activity">
    <reaction evidence="1 12 14">
        <text>1-(5-phospho-beta-D-ribosyl)-5-[(5-phospho-beta-D-ribosylamino)methylideneamino]imidazole-4-carboxamide = 5-[(5-phospho-1-deoxy-D-ribulos-1-ylimino)methylamino]-1-(5-phospho-beta-D-ribosyl)imidazole-4-carboxamide</text>
        <dbReference type="Rhea" id="RHEA:15469"/>
        <dbReference type="ChEBI" id="CHEBI:58435"/>
        <dbReference type="ChEBI" id="CHEBI:58525"/>
        <dbReference type="EC" id="5.3.1.16"/>
    </reaction>
</comment>
<evidence type="ECO:0000256" key="10">
    <source>
        <dbReference type="ARBA" id="ARBA00023235"/>
    </source>
</evidence>
<dbReference type="Pfam" id="PF00977">
    <property type="entry name" value="His_biosynth"/>
    <property type="match status" value="1"/>
</dbReference>
<sequence length="243" mass="26669">MILLPAIDLLENQCVRLKQGDYEAVTVYSNHPEEMALQWERAGADYLHVVDLNGADQDFIKNKDSIKTIVEASNCPVQVGGGIRDEARVKELLDLGVSRIIVGTIAVKNPDLLQELVDKYRDRIVVGVDAKRGKVATHGWKEVSNYEAIDFCKDLESMGVKTIVYTDISKDGMLSGPNISVYKRLIDETSLKIIASGGVSSVEDLLTLQSVGVYGAIVGKALYENKLNLEEVKSCLQSELSPV</sequence>
<reference evidence="15 16" key="1">
    <citation type="journal article" date="2011" name="J. Bacteriol.">
        <title>Genome sequence of Haloplasma contractile, an unusual contractile bacterium from a deep-sea anoxic brine lake.</title>
        <authorList>
            <person name="Antunes A."/>
            <person name="Alam I."/>
            <person name="El Dorry H."/>
            <person name="Siam R."/>
            <person name="Robertson A."/>
            <person name="Bajic V.B."/>
            <person name="Stingl U."/>
        </authorList>
    </citation>
    <scope>NUCLEOTIDE SEQUENCE [LARGE SCALE GENOMIC DNA]</scope>
    <source>
        <strain evidence="15 16">SSD-17B</strain>
    </source>
</reference>
<evidence type="ECO:0000256" key="8">
    <source>
        <dbReference type="ARBA" id="ARBA00022605"/>
    </source>
</evidence>
<protein>
    <recommendedName>
        <fullName evidence="6 12">1-(5-phosphoribosyl)-5-[(5-phosphoribosylamino)methylideneamino] imidazole-4-carboxamide isomerase</fullName>
        <ecNumber evidence="5 12">5.3.1.16</ecNumber>
    </recommendedName>
    <alternativeName>
        <fullName evidence="11 12">Phosphoribosylformimino-5-aminoimidazole carboxamide ribotide isomerase</fullName>
    </alternativeName>
</protein>
<evidence type="ECO:0000256" key="3">
    <source>
        <dbReference type="ARBA" id="ARBA00005133"/>
    </source>
</evidence>
<dbReference type="FunFam" id="3.20.20.70:FF:000009">
    <property type="entry name" value="1-(5-phosphoribosyl)-5-[(5-phosphoribosylamino)methylideneamino] imidazole-4-carboxamide isomerase"/>
    <property type="match status" value="1"/>
</dbReference>
<accession>U2E9Y6</accession>
<dbReference type="EC" id="5.3.1.16" evidence="5 12"/>
<evidence type="ECO:0000256" key="13">
    <source>
        <dbReference type="RuleBase" id="RU003657"/>
    </source>
</evidence>
<comment type="caution">
    <text evidence="15">The sequence shown here is derived from an EMBL/GenBank/DDBJ whole genome shotgun (WGS) entry which is preliminary data.</text>
</comment>
<evidence type="ECO:0000256" key="1">
    <source>
        <dbReference type="ARBA" id="ARBA00000901"/>
    </source>
</evidence>
<keyword evidence="10 12" id="KW-0413">Isomerase</keyword>
<name>U2E9Y6_9MOLU</name>
<dbReference type="GO" id="GO:0000162">
    <property type="term" value="P:L-tryptophan biosynthetic process"/>
    <property type="evidence" value="ECO:0007669"/>
    <property type="project" value="TreeGrafter"/>
</dbReference>
<proteinExistence type="inferred from homology"/>
<dbReference type="InParanoid" id="U2E9Y6"/>
<dbReference type="AlphaFoldDB" id="U2E9Y6"/>
<evidence type="ECO:0000313" key="16">
    <source>
        <dbReference type="Proteomes" id="UP000005707"/>
    </source>
</evidence>
<dbReference type="NCBIfam" id="TIGR00007">
    <property type="entry name" value="1-(5-phosphoribosyl)-5-[(5-phosphoribosylamino)methylideneamino]imidazole-4-carboxamide isomerase"/>
    <property type="match status" value="1"/>
</dbReference>
<evidence type="ECO:0000256" key="5">
    <source>
        <dbReference type="ARBA" id="ARBA00012550"/>
    </source>
</evidence>
<dbReference type="OrthoDB" id="9807749at2"/>
<evidence type="ECO:0000256" key="14">
    <source>
        <dbReference type="RuleBase" id="RU003658"/>
    </source>
</evidence>
<evidence type="ECO:0000256" key="7">
    <source>
        <dbReference type="ARBA" id="ARBA00022490"/>
    </source>
</evidence>
<keyword evidence="9 12" id="KW-0368">Histidine biosynthesis</keyword>
<evidence type="ECO:0000256" key="2">
    <source>
        <dbReference type="ARBA" id="ARBA00004496"/>
    </source>
</evidence>
<evidence type="ECO:0000256" key="6">
    <source>
        <dbReference type="ARBA" id="ARBA00018464"/>
    </source>
</evidence>
<dbReference type="GO" id="GO:0003949">
    <property type="term" value="F:1-(5-phosphoribosyl)-5-[(5-phosphoribosylamino)methylideneamino]imidazole-4-carboxamide isomerase activity"/>
    <property type="evidence" value="ECO:0007669"/>
    <property type="project" value="UniProtKB-UniRule"/>
</dbReference>
<dbReference type="InterPro" id="IPR011060">
    <property type="entry name" value="RibuloseP-bd_barrel"/>
</dbReference>
<keyword evidence="8 12" id="KW-0028">Amino-acid biosynthesis</keyword>
<dbReference type="PANTHER" id="PTHR43090">
    <property type="entry name" value="1-(5-PHOSPHORIBOSYL)-5-[(5-PHOSPHORIBOSYLAMINO)METHYLIDENEAMINO] IMIDAZOLE-4-CARBOXAMIDE ISOMERASE"/>
    <property type="match status" value="1"/>
</dbReference>
<keyword evidence="16" id="KW-1185">Reference proteome</keyword>
<dbReference type="InterPro" id="IPR006063">
    <property type="entry name" value="HisA_bact_arch"/>
</dbReference>
<dbReference type="InterPro" id="IPR023016">
    <property type="entry name" value="HisA/PriA"/>
</dbReference>
<evidence type="ECO:0000256" key="11">
    <source>
        <dbReference type="ARBA" id="ARBA00030547"/>
    </source>
</evidence>
<evidence type="ECO:0000256" key="4">
    <source>
        <dbReference type="ARBA" id="ARBA00009667"/>
    </source>
</evidence>